<dbReference type="InterPro" id="IPR036061">
    <property type="entry name" value="CheW-like_dom_sf"/>
</dbReference>
<dbReference type="Gene3D" id="2.30.30.40">
    <property type="entry name" value="SH3 Domains"/>
    <property type="match status" value="1"/>
</dbReference>
<dbReference type="CDD" id="cd00156">
    <property type="entry name" value="REC"/>
    <property type="match status" value="1"/>
</dbReference>
<evidence type="ECO:0008006" key="4">
    <source>
        <dbReference type="Google" id="ProtNLM"/>
    </source>
</evidence>
<feature type="domain" description="Response regulatory" evidence="1">
    <location>
        <begin position="176"/>
        <end position="305"/>
    </location>
</feature>
<dbReference type="GO" id="GO:0000160">
    <property type="term" value="P:phosphorelay signal transduction system"/>
    <property type="evidence" value="ECO:0007669"/>
    <property type="project" value="InterPro"/>
</dbReference>
<dbReference type="Pfam" id="PF01584">
    <property type="entry name" value="CheW"/>
    <property type="match status" value="1"/>
</dbReference>
<protein>
    <recommendedName>
        <fullName evidence="4">Chemotaxis protein CheV</fullName>
    </recommendedName>
</protein>
<dbReference type="PROSITE" id="PS50110">
    <property type="entry name" value="RESPONSE_REGULATORY"/>
    <property type="match status" value="1"/>
</dbReference>
<dbReference type="InterPro" id="IPR001789">
    <property type="entry name" value="Sig_transdc_resp-reg_receiver"/>
</dbReference>
<sequence length="312" mass="34342">MRLQQEKKKEHSLTIVEFCVGAKKGDLHYGINIAKTKEIVQIPQSLSEFPRSHPAIMGVAPVRGTSCLFIDLAKWMGVTTPHTTKGKAIVTTFHNTHCGFCVSSIVRTIKVPWADVKPPDAIMSNQAEGFVTGVLETNNSIISLLDFEGIMANISASTGTPKNSEFIVPRDRSAATLFVIEDSRFTRRQIIDLLSRAGYRVFSVGNGKEALEKLTWVANEAVSKNIDIKRYLNLIITDIELPIISGEELIPKIGKIKALHDIPILIFSSMTNKETTDKWLALGAATVVPKPDTTALIERIDEMVFGAIPPSF</sequence>
<dbReference type="InterPro" id="IPR002545">
    <property type="entry name" value="CheW-lke_dom"/>
</dbReference>
<evidence type="ECO:0000259" key="2">
    <source>
        <dbReference type="PROSITE" id="PS50851"/>
    </source>
</evidence>
<dbReference type="Gene3D" id="2.40.50.180">
    <property type="entry name" value="CheA-289, Domain 4"/>
    <property type="match status" value="1"/>
</dbReference>
<dbReference type="SMART" id="SM00448">
    <property type="entry name" value="REC"/>
    <property type="match status" value="1"/>
</dbReference>
<reference evidence="3" key="1">
    <citation type="submission" date="2018-06" db="EMBL/GenBank/DDBJ databases">
        <authorList>
            <person name="Zhirakovskaya E."/>
        </authorList>
    </citation>
    <scope>NUCLEOTIDE SEQUENCE</scope>
</reference>
<dbReference type="GO" id="GO:0006935">
    <property type="term" value="P:chemotaxis"/>
    <property type="evidence" value="ECO:0007669"/>
    <property type="project" value="InterPro"/>
</dbReference>
<dbReference type="SMART" id="SM00260">
    <property type="entry name" value="CheW"/>
    <property type="match status" value="1"/>
</dbReference>
<gene>
    <name evidence="3" type="ORF">MNBD_NITROSPINAE01-1153</name>
</gene>
<dbReference type="SUPFAM" id="SSF50341">
    <property type="entry name" value="CheW-like"/>
    <property type="match status" value="1"/>
</dbReference>
<evidence type="ECO:0000313" key="3">
    <source>
        <dbReference type="EMBL" id="VAX23334.1"/>
    </source>
</evidence>
<dbReference type="PANTHER" id="PTHR47233">
    <property type="entry name" value="CHEMOTAXIS PROTEIN CHEV"/>
    <property type="match status" value="1"/>
</dbReference>
<dbReference type="PROSITE" id="PS50851">
    <property type="entry name" value="CHEW"/>
    <property type="match status" value="1"/>
</dbReference>
<proteinExistence type="predicted"/>
<dbReference type="EMBL" id="UOGC01000150">
    <property type="protein sequence ID" value="VAX23334.1"/>
    <property type="molecule type" value="Genomic_DNA"/>
</dbReference>
<evidence type="ECO:0000259" key="1">
    <source>
        <dbReference type="PROSITE" id="PS50110"/>
    </source>
</evidence>
<accession>A0A3B1CH99</accession>
<organism evidence="3">
    <name type="scientific">hydrothermal vent metagenome</name>
    <dbReference type="NCBI Taxonomy" id="652676"/>
    <lineage>
        <taxon>unclassified sequences</taxon>
        <taxon>metagenomes</taxon>
        <taxon>ecological metagenomes</taxon>
    </lineage>
</organism>
<dbReference type="PANTHER" id="PTHR47233:SF3">
    <property type="entry name" value="CHEMOTAXIS PROTEIN CHEV"/>
    <property type="match status" value="1"/>
</dbReference>
<dbReference type="SUPFAM" id="SSF52172">
    <property type="entry name" value="CheY-like"/>
    <property type="match status" value="1"/>
</dbReference>
<dbReference type="Pfam" id="PF00072">
    <property type="entry name" value="Response_reg"/>
    <property type="match status" value="1"/>
</dbReference>
<feature type="domain" description="CheW-like" evidence="2">
    <location>
        <begin position="12"/>
        <end position="156"/>
    </location>
</feature>
<name>A0A3B1CH99_9ZZZZ</name>
<dbReference type="Gene3D" id="3.40.50.2300">
    <property type="match status" value="1"/>
</dbReference>
<dbReference type="InterPro" id="IPR011006">
    <property type="entry name" value="CheY-like_superfamily"/>
</dbReference>
<dbReference type="AlphaFoldDB" id="A0A3B1CH99"/>